<dbReference type="CDD" id="cd17932">
    <property type="entry name" value="DEXQc_UvrD"/>
    <property type="match status" value="1"/>
</dbReference>
<evidence type="ECO:0000313" key="16">
    <source>
        <dbReference type="Proteomes" id="UP000254260"/>
    </source>
</evidence>
<dbReference type="GO" id="GO:0043138">
    <property type="term" value="F:3'-5' DNA helicase activity"/>
    <property type="evidence" value="ECO:0007669"/>
    <property type="project" value="UniProtKB-EC"/>
</dbReference>
<feature type="domain" description="UvrD-like helicase ATP-binding" evidence="13">
    <location>
        <begin position="10"/>
        <end position="288"/>
    </location>
</feature>
<dbReference type="FunFam" id="1.10.10.160:FF:000001">
    <property type="entry name" value="ATP-dependent DNA helicase"/>
    <property type="match status" value="1"/>
</dbReference>
<feature type="binding site" evidence="12">
    <location>
        <begin position="31"/>
        <end position="38"/>
    </location>
    <ligand>
        <name>ATP</name>
        <dbReference type="ChEBI" id="CHEBI:30616"/>
    </ligand>
</feature>
<dbReference type="InterPro" id="IPR013986">
    <property type="entry name" value="DExx_box_DNA_helicase_dom_sf"/>
</dbReference>
<evidence type="ECO:0000259" key="14">
    <source>
        <dbReference type="PROSITE" id="PS51217"/>
    </source>
</evidence>
<organism evidence="15 16">
    <name type="scientific">Ectopseudomonas mendocina</name>
    <name type="common">Pseudomonas mendocina</name>
    <dbReference type="NCBI Taxonomy" id="300"/>
    <lineage>
        <taxon>Bacteria</taxon>
        <taxon>Pseudomonadati</taxon>
        <taxon>Pseudomonadota</taxon>
        <taxon>Gammaproteobacteria</taxon>
        <taxon>Pseudomonadales</taxon>
        <taxon>Pseudomonadaceae</taxon>
        <taxon>Ectopseudomonas</taxon>
    </lineage>
</organism>
<evidence type="ECO:0000256" key="7">
    <source>
        <dbReference type="ARBA" id="ARBA00023235"/>
    </source>
</evidence>
<sequence length="727" mass="81272">MQNDPELLLASLNDAQVQAVAAPLGRQLVLAGAGSGKTRVLVHRIAFLIQAMGASPHSILSVTFTNKAAAEMRHRIEQMLGHNPAGMWVGTFHGLAHRLLRAHWQEAGLAENFQILDSDDQQRLIKRVIRELGLDEQRWPAKQAQWFINGQKDEGFRPQHIQAGGDLFLATMRGIYEAYEAACARTGVIDFSELLLRALDLWRDKPGLLEHYQRRFRHILVDEFQDTNAVQYAWLRLLAKGGDSLMVVGDDDQSIYGWRGARIENIQQFSSDFPDTQVIRLEQNYRSTAGILKAANALIANNNGRLGKELWTDGGDGEPLALYAAFNEHDEARYVVETIEDALRKDGLKRSEIAILYRSNAQSRVLEEALLREKIPYRIYGGQRFFERAEIKNAMAYLRLLDGRGNDAALERIVNVPARGIGEKTIETIREYARAHDVHMWEAIRLMLANKALPGRASGALAGFIELIESLAEKVLAMPLHQMTHVVIEQSGLLAYHEAEKGEKGQARVENLEELVSAARAFENDEDDELTPLQAFLTHASLEAGDTQAAENEDSIQLMTLHSAKGLEFPLVFLVGMEEGLFPHKMSLEEPGRLEEERRLAYVGITRAMQKLVISYAETRRLYGSETYNKVSRFVREIPAPLIQEVRLSNSVSRPVSTSSMSGSSLFAGSAVPQTPFNLGQRVRHSLFGEGTILNFEGAGAQARVQVNFENEGSKWLMLAYAKLEAV</sequence>
<dbReference type="Pfam" id="PF00580">
    <property type="entry name" value="UvrD-helicase"/>
    <property type="match status" value="1"/>
</dbReference>
<comment type="catalytic activity">
    <reaction evidence="11">
        <text>ATP + H2O = ADP + phosphate + H(+)</text>
        <dbReference type="Rhea" id="RHEA:13065"/>
        <dbReference type="ChEBI" id="CHEBI:15377"/>
        <dbReference type="ChEBI" id="CHEBI:15378"/>
        <dbReference type="ChEBI" id="CHEBI:30616"/>
        <dbReference type="ChEBI" id="CHEBI:43474"/>
        <dbReference type="ChEBI" id="CHEBI:456216"/>
        <dbReference type="EC" id="5.6.2.4"/>
    </reaction>
</comment>
<keyword evidence="2 12" id="KW-0547">Nucleotide-binding</keyword>
<dbReference type="EC" id="5.6.2.4" evidence="9"/>
<keyword evidence="4 12" id="KW-0347">Helicase</keyword>
<dbReference type="GO" id="GO:0016887">
    <property type="term" value="F:ATP hydrolysis activity"/>
    <property type="evidence" value="ECO:0007669"/>
    <property type="project" value="RHEA"/>
</dbReference>
<dbReference type="RefSeq" id="WP_115290389.1">
    <property type="nucleotide sequence ID" value="NZ_UGUU01000001.1"/>
</dbReference>
<keyword evidence="5 12" id="KW-0067">ATP-binding</keyword>
<dbReference type="Gene3D" id="3.40.50.300">
    <property type="entry name" value="P-loop containing nucleotide triphosphate hydrolases"/>
    <property type="match status" value="2"/>
</dbReference>
<dbReference type="InterPro" id="IPR027417">
    <property type="entry name" value="P-loop_NTPase"/>
</dbReference>
<evidence type="ECO:0000313" key="15">
    <source>
        <dbReference type="EMBL" id="SUD37808.1"/>
    </source>
</evidence>
<evidence type="ECO:0000256" key="4">
    <source>
        <dbReference type="ARBA" id="ARBA00022806"/>
    </source>
</evidence>
<dbReference type="SUPFAM" id="SSF52540">
    <property type="entry name" value="P-loop containing nucleoside triphosphate hydrolases"/>
    <property type="match status" value="1"/>
</dbReference>
<evidence type="ECO:0000256" key="5">
    <source>
        <dbReference type="ARBA" id="ARBA00022840"/>
    </source>
</evidence>
<dbReference type="Proteomes" id="UP000254260">
    <property type="component" value="Unassembled WGS sequence"/>
</dbReference>
<dbReference type="Pfam" id="PF21196">
    <property type="entry name" value="PcrA_UvrD_tudor"/>
    <property type="match status" value="1"/>
</dbReference>
<dbReference type="AlphaFoldDB" id="A0A379INC2"/>
<dbReference type="Gene3D" id="1.10.10.160">
    <property type="match status" value="1"/>
</dbReference>
<keyword evidence="7" id="KW-0413">Isomerase</keyword>
<evidence type="ECO:0000256" key="2">
    <source>
        <dbReference type="ARBA" id="ARBA00022741"/>
    </source>
</evidence>
<dbReference type="PROSITE" id="PS51217">
    <property type="entry name" value="UVRD_HELICASE_CTER"/>
    <property type="match status" value="1"/>
</dbReference>
<evidence type="ECO:0000256" key="9">
    <source>
        <dbReference type="ARBA" id="ARBA00034808"/>
    </source>
</evidence>
<dbReference type="InterPro" id="IPR014017">
    <property type="entry name" value="DNA_helicase_UvrD-like_C"/>
</dbReference>
<dbReference type="CDD" id="cd18807">
    <property type="entry name" value="SF1_C_UvrD"/>
    <property type="match status" value="1"/>
</dbReference>
<dbReference type="PANTHER" id="PTHR11070">
    <property type="entry name" value="UVRD / RECB / PCRA DNA HELICASE FAMILY MEMBER"/>
    <property type="match status" value="1"/>
</dbReference>
<evidence type="ECO:0000256" key="12">
    <source>
        <dbReference type="PROSITE-ProRule" id="PRU00560"/>
    </source>
</evidence>
<evidence type="ECO:0000256" key="10">
    <source>
        <dbReference type="ARBA" id="ARBA00034923"/>
    </source>
</evidence>
<dbReference type="PANTHER" id="PTHR11070:SF2">
    <property type="entry name" value="ATP-DEPENDENT DNA HELICASE SRS2"/>
    <property type="match status" value="1"/>
</dbReference>
<accession>A0A379INC2</accession>
<proteinExistence type="inferred from homology"/>
<dbReference type="Pfam" id="PF13361">
    <property type="entry name" value="UvrD_C"/>
    <property type="match status" value="1"/>
</dbReference>
<dbReference type="OrthoDB" id="9806690at2"/>
<dbReference type="GO" id="GO:0005829">
    <property type="term" value="C:cytosol"/>
    <property type="evidence" value="ECO:0007669"/>
    <property type="project" value="TreeGrafter"/>
</dbReference>
<evidence type="ECO:0000256" key="8">
    <source>
        <dbReference type="ARBA" id="ARBA00034617"/>
    </source>
</evidence>
<dbReference type="PROSITE" id="PS51198">
    <property type="entry name" value="UVRD_HELICASE_ATP_BIND"/>
    <property type="match status" value="1"/>
</dbReference>
<feature type="domain" description="UvrD-like helicase C-terminal" evidence="14">
    <location>
        <begin position="289"/>
        <end position="566"/>
    </location>
</feature>
<comment type="similarity">
    <text evidence="1">Belongs to the helicase family. UvrD subfamily.</text>
</comment>
<comment type="catalytic activity">
    <reaction evidence="8">
        <text>Couples ATP hydrolysis with the unwinding of duplex DNA by translocating in the 3'-5' direction.</text>
        <dbReference type="EC" id="5.6.2.4"/>
    </reaction>
</comment>
<dbReference type="EMBL" id="UGUU01000001">
    <property type="protein sequence ID" value="SUD37808.1"/>
    <property type="molecule type" value="Genomic_DNA"/>
</dbReference>
<dbReference type="NCBIfam" id="NF008743">
    <property type="entry name" value="PRK11773.1"/>
    <property type="match status" value="1"/>
</dbReference>
<keyword evidence="3 12" id="KW-0378">Hydrolase</keyword>
<protein>
    <recommendedName>
        <fullName evidence="9">DNA 3'-5' helicase</fullName>
        <ecNumber evidence="9">5.6.2.4</ecNumber>
    </recommendedName>
    <alternativeName>
        <fullName evidence="10">DNA 3'-5' helicase II</fullName>
    </alternativeName>
</protein>
<dbReference type="GO" id="GO:0005524">
    <property type="term" value="F:ATP binding"/>
    <property type="evidence" value="ECO:0007669"/>
    <property type="project" value="UniProtKB-UniRule"/>
</dbReference>
<dbReference type="InterPro" id="IPR000212">
    <property type="entry name" value="DNA_helicase_UvrD/REP"/>
</dbReference>
<dbReference type="GO" id="GO:0009314">
    <property type="term" value="P:response to radiation"/>
    <property type="evidence" value="ECO:0007669"/>
    <property type="project" value="UniProtKB-ARBA"/>
</dbReference>
<evidence type="ECO:0000256" key="3">
    <source>
        <dbReference type="ARBA" id="ARBA00022801"/>
    </source>
</evidence>
<evidence type="ECO:0000256" key="11">
    <source>
        <dbReference type="ARBA" id="ARBA00048988"/>
    </source>
</evidence>
<evidence type="ECO:0000256" key="6">
    <source>
        <dbReference type="ARBA" id="ARBA00023125"/>
    </source>
</evidence>
<evidence type="ECO:0000259" key="13">
    <source>
        <dbReference type="PROSITE" id="PS51198"/>
    </source>
</evidence>
<name>A0A379INC2_ECTME</name>
<keyword evidence="6" id="KW-0238">DNA-binding</keyword>
<dbReference type="FunFam" id="1.10.486.10:FF:000003">
    <property type="entry name" value="ATP-dependent DNA helicase"/>
    <property type="match status" value="1"/>
</dbReference>
<evidence type="ECO:0000256" key="1">
    <source>
        <dbReference type="ARBA" id="ARBA00009922"/>
    </source>
</evidence>
<gene>
    <name evidence="15" type="primary">uvrD</name>
    <name evidence="15" type="ORF">NCTC10899_00568</name>
</gene>
<dbReference type="GO" id="GO:0033202">
    <property type="term" value="C:DNA helicase complex"/>
    <property type="evidence" value="ECO:0007669"/>
    <property type="project" value="TreeGrafter"/>
</dbReference>
<dbReference type="GO" id="GO:0003677">
    <property type="term" value="F:DNA binding"/>
    <property type="evidence" value="ECO:0007669"/>
    <property type="project" value="UniProtKB-KW"/>
</dbReference>
<reference evidence="15 16" key="1">
    <citation type="submission" date="2018-06" db="EMBL/GenBank/DDBJ databases">
        <authorList>
            <consortium name="Pathogen Informatics"/>
            <person name="Doyle S."/>
        </authorList>
    </citation>
    <scope>NUCLEOTIDE SEQUENCE [LARGE SCALE GENOMIC DNA]</scope>
    <source>
        <strain evidence="15 16">NCTC10899</strain>
    </source>
</reference>
<dbReference type="Gene3D" id="1.10.486.10">
    <property type="entry name" value="PCRA, domain 4"/>
    <property type="match status" value="1"/>
</dbReference>
<dbReference type="InterPro" id="IPR014016">
    <property type="entry name" value="UvrD-like_ATP-bd"/>
</dbReference>
<dbReference type="GO" id="GO:0000725">
    <property type="term" value="P:recombinational repair"/>
    <property type="evidence" value="ECO:0007669"/>
    <property type="project" value="TreeGrafter"/>
</dbReference>